<name>A0A7T2LNL9_9SPHN</name>
<dbReference type="Pfam" id="PF06041">
    <property type="entry name" value="DUF924"/>
    <property type="match status" value="1"/>
</dbReference>
<dbReference type="InterPro" id="IPR010323">
    <property type="entry name" value="DUF924"/>
</dbReference>
<protein>
    <submittedName>
        <fullName evidence="1">DUF924 domain-containing protein</fullName>
    </submittedName>
</protein>
<dbReference type="SUPFAM" id="SSF48452">
    <property type="entry name" value="TPR-like"/>
    <property type="match status" value="1"/>
</dbReference>
<sequence length="177" mass="20645">MERQDEILDFWFGLTREQWWTRDDALDAAIRVRFLELWKAEQAHSPDHFTGSPDAALAAVILFDQFPRNMFRDDPRSFATDPLALAITNRALSKGYFEALPQERRAFLIMPLQHSEDLSDQERSVELFRALGDDFSLGFAIKHRDVIARFGRFPHRNAVLGRQSRPEEREFGLTPPW</sequence>
<keyword evidence="2" id="KW-1185">Reference proteome</keyword>
<dbReference type="KEGG" id="sflv:IC614_09125"/>
<dbReference type="Gene3D" id="1.20.58.320">
    <property type="entry name" value="TPR-like"/>
    <property type="match status" value="1"/>
</dbReference>
<evidence type="ECO:0000313" key="1">
    <source>
        <dbReference type="EMBL" id="QPQ56317.1"/>
    </source>
</evidence>
<dbReference type="EMBL" id="CP065592">
    <property type="protein sequence ID" value="QPQ56317.1"/>
    <property type="molecule type" value="Genomic_DNA"/>
</dbReference>
<organism evidence="1 2">
    <name type="scientific">Allosphingosinicella flava</name>
    <dbReference type="NCBI Taxonomy" id="2771430"/>
    <lineage>
        <taxon>Bacteria</taxon>
        <taxon>Pseudomonadati</taxon>
        <taxon>Pseudomonadota</taxon>
        <taxon>Alphaproteobacteria</taxon>
        <taxon>Sphingomonadales</taxon>
        <taxon>Sphingomonadaceae</taxon>
        <taxon>Allosphingosinicella</taxon>
    </lineage>
</organism>
<dbReference type="Gene3D" id="1.25.40.10">
    <property type="entry name" value="Tetratricopeptide repeat domain"/>
    <property type="match status" value="1"/>
</dbReference>
<dbReference type="RefSeq" id="WP_200973175.1">
    <property type="nucleotide sequence ID" value="NZ_CP065592.1"/>
</dbReference>
<dbReference type="Proteomes" id="UP000594873">
    <property type="component" value="Chromosome"/>
</dbReference>
<reference evidence="1 2" key="1">
    <citation type="submission" date="2020-11" db="EMBL/GenBank/DDBJ databases">
        <title>Genome seq and assembly of Sphingosinicella sp.</title>
        <authorList>
            <person name="Chhetri G."/>
        </authorList>
    </citation>
    <scope>NUCLEOTIDE SEQUENCE [LARGE SCALE GENOMIC DNA]</scope>
    <source>
        <strain evidence="1 2">UDD2</strain>
    </source>
</reference>
<dbReference type="InterPro" id="IPR011990">
    <property type="entry name" value="TPR-like_helical_dom_sf"/>
</dbReference>
<evidence type="ECO:0000313" key="2">
    <source>
        <dbReference type="Proteomes" id="UP000594873"/>
    </source>
</evidence>
<proteinExistence type="predicted"/>
<dbReference type="AlphaFoldDB" id="A0A7T2LNL9"/>
<gene>
    <name evidence="1" type="ORF">IC614_09125</name>
</gene>
<accession>A0A7T2LNL9</accession>